<dbReference type="Proteomes" id="UP000327013">
    <property type="component" value="Unassembled WGS sequence"/>
</dbReference>
<dbReference type="InterPro" id="IPR000683">
    <property type="entry name" value="Gfo/Idh/MocA-like_OxRdtase_N"/>
</dbReference>
<evidence type="ECO:0000313" key="3">
    <source>
        <dbReference type="Proteomes" id="UP000327013"/>
    </source>
</evidence>
<dbReference type="InterPro" id="IPR036291">
    <property type="entry name" value="NAD(P)-bd_dom_sf"/>
</dbReference>
<dbReference type="PANTHER" id="PTHR43377">
    <property type="entry name" value="BILIVERDIN REDUCTASE A"/>
    <property type="match status" value="1"/>
</dbReference>
<name>A0A5N6L7X8_9ROSI</name>
<comment type="caution">
    <text evidence="2">The sequence shown here is derived from an EMBL/GenBank/DDBJ whole genome shotgun (WGS) entry which is preliminary data.</text>
</comment>
<dbReference type="InterPro" id="IPR051450">
    <property type="entry name" value="Gfo/Idh/MocA_Oxidoreductases"/>
</dbReference>
<keyword evidence="3" id="KW-1185">Reference proteome</keyword>
<evidence type="ECO:0000259" key="1">
    <source>
        <dbReference type="Pfam" id="PF01408"/>
    </source>
</evidence>
<organism evidence="2 3">
    <name type="scientific">Carpinus fangiana</name>
    <dbReference type="NCBI Taxonomy" id="176857"/>
    <lineage>
        <taxon>Eukaryota</taxon>
        <taxon>Viridiplantae</taxon>
        <taxon>Streptophyta</taxon>
        <taxon>Embryophyta</taxon>
        <taxon>Tracheophyta</taxon>
        <taxon>Spermatophyta</taxon>
        <taxon>Magnoliopsida</taxon>
        <taxon>eudicotyledons</taxon>
        <taxon>Gunneridae</taxon>
        <taxon>Pentapetalae</taxon>
        <taxon>rosids</taxon>
        <taxon>fabids</taxon>
        <taxon>Fagales</taxon>
        <taxon>Betulaceae</taxon>
        <taxon>Carpinus</taxon>
    </lineage>
</organism>
<dbReference type="EMBL" id="VIBQ01000141">
    <property type="protein sequence ID" value="KAB9006568.1"/>
    <property type="molecule type" value="Genomic_DNA"/>
</dbReference>
<dbReference type="OrthoDB" id="2129491at2759"/>
<dbReference type="Pfam" id="PF12296">
    <property type="entry name" value="HsbA"/>
    <property type="match status" value="1"/>
</dbReference>
<feature type="domain" description="Gfo/Idh/MocA-like oxidoreductase N-terminal" evidence="1">
    <location>
        <begin position="22"/>
        <end position="151"/>
    </location>
</feature>
<dbReference type="Pfam" id="PF01408">
    <property type="entry name" value="GFO_IDH_MocA"/>
    <property type="match status" value="1"/>
</dbReference>
<proteinExistence type="predicted"/>
<dbReference type="SUPFAM" id="SSF55347">
    <property type="entry name" value="Glyceraldehyde-3-phosphate dehydrogenase-like, C-terminal domain"/>
    <property type="match status" value="1"/>
</dbReference>
<protein>
    <recommendedName>
        <fullName evidence="1">Gfo/Idh/MocA-like oxidoreductase N-terminal domain-containing protein</fullName>
    </recommendedName>
</protein>
<dbReference type="SUPFAM" id="SSF51735">
    <property type="entry name" value="NAD(P)-binding Rossmann-fold domains"/>
    <property type="match status" value="1"/>
</dbReference>
<accession>A0A5N6L7X8</accession>
<evidence type="ECO:0000313" key="2">
    <source>
        <dbReference type="EMBL" id="KAB9006568.1"/>
    </source>
</evidence>
<sequence>MDANGTWYGLMSQQAKSNEPTFRVIIIGAGERGKCYAKAIQNTNGVVAAVADPLPLKRIDLGSKYIWKTHDANPEQEFEDWKDFLSYEMIRRQRAAAGEAVEPGIDAAFICIQDSGHAEAIIGLAPLDLHIFSEKPLATNLNDCLDICASLLKDGPNTSPSRIFSIGHVLRYSPHNKQLRHMLLQDHCIGDILSIEHTEPVGYWHFSHSYVRGNWRRQSLSAPSLLTKSCHDIDFLLWLLSSPRNASSTEPPHEPATVTSQGHVGLFKKSRKPVAAGEATNCLSCPIETDCQYSAKKIYTEQQFKPGKTHNWPWPMSVVRSDIEELYLNKGPATAKQALLDELALDYDGKTPPREVESRNWFGRCVWESDNDVCDDQTVTMTWEDDVLPNHPHRLAKTAIFHMIAHTRDQCIRRGRVYGTTGELWYDSSCITVHSFITGQTDSFNIKLRGGGHGDGDDGLVEQFAAALEAAKSGAMTAEDAQKTHIGCTIEEVIRSHALVFAAEEGRQKRCIIDWPACRQKPGRLVHAGSICTSRSFPAYANINGNDDGCVLKSKCLLNVSHHKSARCAFWAKFSLTLGSSQPHQLHFCFGNTHFDGLPAISTPWGDPERLLCQEKSPDLAAPALVLPRPVSSRTCEATSTAGATEDGRHIYNHLAASVKLPHSQTSHQIYNQIIYYLPLVNMLFSTSLVGFLAAFAIASPIAEPLEARAAAVNRAAIVLQNITTIEKDATTLNTTLNKYANDAKLGFYDLIAIQSQSDKISSDINSTSGVANSSTVWTQAQSGGIYNETNNKLKPIVFQLLANLVRHKPAFQKGGLVSTVKTNLVKQRELSRQFGNALTAKAVEPWKSKSPALANSILAQFDSAIKTFSS</sequence>
<reference evidence="2 3" key="1">
    <citation type="submission" date="2019-06" db="EMBL/GenBank/DDBJ databases">
        <title>A chromosomal-level reference genome of Carpinus fangiana (Coryloideae, Betulaceae).</title>
        <authorList>
            <person name="Yang X."/>
            <person name="Wang Z."/>
            <person name="Zhang L."/>
            <person name="Hao G."/>
            <person name="Liu J."/>
            <person name="Yang Y."/>
        </authorList>
    </citation>
    <scope>NUCLEOTIDE SEQUENCE [LARGE SCALE GENOMIC DNA]</scope>
    <source>
        <strain evidence="2">Cfa_2016G</strain>
        <tissue evidence="2">Leaf</tissue>
    </source>
</reference>
<gene>
    <name evidence="2" type="ORF">FH972_026922</name>
</gene>
<dbReference type="Gene3D" id="3.30.360.10">
    <property type="entry name" value="Dihydrodipicolinate Reductase, domain 2"/>
    <property type="match status" value="1"/>
</dbReference>
<dbReference type="PANTHER" id="PTHR43377:SF12">
    <property type="entry name" value="BINDING ROSSMANN FOLD OXIDOREDUCTASE, PUTATIVE (AFU_ORTHOLOGUE AFUA_3G11840)-RELATED"/>
    <property type="match status" value="1"/>
</dbReference>
<dbReference type="Gene3D" id="3.40.50.720">
    <property type="entry name" value="NAD(P)-binding Rossmann-like Domain"/>
    <property type="match status" value="1"/>
</dbReference>
<dbReference type="Gene3D" id="1.20.1280.140">
    <property type="match status" value="1"/>
</dbReference>
<dbReference type="GO" id="GO:0000166">
    <property type="term" value="F:nucleotide binding"/>
    <property type="evidence" value="ECO:0007669"/>
    <property type="project" value="InterPro"/>
</dbReference>
<dbReference type="AlphaFoldDB" id="A0A5N6L7X8"/>
<dbReference type="InterPro" id="IPR021054">
    <property type="entry name" value="Cell_wall_mannoprotein_1"/>
</dbReference>